<accession>A0ABV3T2M9</accession>
<dbReference type="EMBL" id="JBFPJR010000044">
    <property type="protein sequence ID" value="MEX0429466.1"/>
    <property type="molecule type" value="Genomic_DNA"/>
</dbReference>
<dbReference type="Pfam" id="PF00903">
    <property type="entry name" value="Glyoxalase"/>
    <property type="match status" value="1"/>
</dbReference>
<dbReference type="PANTHER" id="PTHR39175:SF1">
    <property type="entry name" value="FAMILY PROTEIN, PUTATIVE (AFU_ORTHOLOGUE AFUA_3G15060)-RELATED"/>
    <property type="match status" value="1"/>
</dbReference>
<dbReference type="PANTHER" id="PTHR39175">
    <property type="entry name" value="FAMILY PROTEIN, PUTATIVE (AFU_ORTHOLOGUE AFUA_3G15060)-RELATED"/>
    <property type="match status" value="1"/>
</dbReference>
<dbReference type="Proteomes" id="UP001556631">
    <property type="component" value="Unassembled WGS sequence"/>
</dbReference>
<dbReference type="Gene3D" id="3.10.180.10">
    <property type="entry name" value="2,3-Dihydroxybiphenyl 1,2-Dioxygenase, domain 1"/>
    <property type="match status" value="1"/>
</dbReference>
<dbReference type="InterPro" id="IPR037523">
    <property type="entry name" value="VOC_core"/>
</dbReference>
<feature type="domain" description="VOC" evidence="1">
    <location>
        <begin position="2"/>
        <end position="122"/>
    </location>
</feature>
<proteinExistence type="predicted"/>
<dbReference type="SUPFAM" id="SSF54593">
    <property type="entry name" value="Glyoxalase/Bleomycin resistance protein/Dihydroxybiphenyl dioxygenase"/>
    <property type="match status" value="1"/>
</dbReference>
<reference evidence="2 3" key="1">
    <citation type="submission" date="2024-07" db="EMBL/GenBank/DDBJ databases">
        <authorList>
            <person name="Lee S."/>
            <person name="Kang M."/>
        </authorList>
    </citation>
    <scope>NUCLEOTIDE SEQUENCE [LARGE SCALE GENOMIC DNA]</scope>
    <source>
        <strain evidence="2 3">DS6</strain>
    </source>
</reference>
<keyword evidence="3" id="KW-1185">Reference proteome</keyword>
<comment type="caution">
    <text evidence="2">The sequence shown here is derived from an EMBL/GenBank/DDBJ whole genome shotgun (WGS) entry which is preliminary data.</text>
</comment>
<name>A0ABV3T2M9_9ACTN</name>
<sequence>MRLHHVQVGLPAGGEDDARRFYGDGLDMTEIPKPAALAGRGGVWFRAEGGAEVHLGVEDPHLPPQRAHPALAVDTEAELEALGERLAELGYHVDWSQRHNAGTFQRFHVRDPFGNRVEVVWALPAAD</sequence>
<evidence type="ECO:0000259" key="1">
    <source>
        <dbReference type="PROSITE" id="PS51819"/>
    </source>
</evidence>
<evidence type="ECO:0000313" key="3">
    <source>
        <dbReference type="Proteomes" id="UP001556631"/>
    </source>
</evidence>
<organism evidence="2 3">
    <name type="scientific">Nocardioides eburneus</name>
    <dbReference type="NCBI Taxonomy" id="3231482"/>
    <lineage>
        <taxon>Bacteria</taxon>
        <taxon>Bacillati</taxon>
        <taxon>Actinomycetota</taxon>
        <taxon>Actinomycetes</taxon>
        <taxon>Propionibacteriales</taxon>
        <taxon>Nocardioidaceae</taxon>
        <taxon>Nocardioides</taxon>
    </lineage>
</organism>
<protein>
    <submittedName>
        <fullName evidence="2">VOC family protein</fullName>
    </submittedName>
</protein>
<evidence type="ECO:0000313" key="2">
    <source>
        <dbReference type="EMBL" id="MEX0429466.1"/>
    </source>
</evidence>
<dbReference type="PROSITE" id="PS51819">
    <property type="entry name" value="VOC"/>
    <property type="match status" value="1"/>
</dbReference>
<gene>
    <name evidence="2" type="ORF">AB3X52_17755</name>
</gene>
<dbReference type="InterPro" id="IPR029068">
    <property type="entry name" value="Glyas_Bleomycin-R_OHBP_Dase"/>
</dbReference>
<dbReference type="InterPro" id="IPR004360">
    <property type="entry name" value="Glyas_Fos-R_dOase_dom"/>
</dbReference>
<dbReference type="RefSeq" id="WP_367995433.1">
    <property type="nucleotide sequence ID" value="NZ_JBFPJR010000044.1"/>
</dbReference>